<name>A0A2N9FZC8_FAGSY</name>
<reference evidence="1" key="1">
    <citation type="submission" date="2018-02" db="EMBL/GenBank/DDBJ databases">
        <authorList>
            <person name="Cohen D.B."/>
            <person name="Kent A.D."/>
        </authorList>
    </citation>
    <scope>NUCLEOTIDE SEQUENCE</scope>
</reference>
<sequence>MNHLSNGEWLKASFGGKMMEVHGFEGYGSGEPKNKEREHGGKRDIMTEDSALITKSIGEHGRWLGKLAHIMEQCKPDMEGDNIDMHHIDSHICMEDGRVWRLMGFYGRPEEDRKWQSWALLDHLNRMASFLVVGDWRLQRDTGSRGENGVV</sequence>
<dbReference type="AlphaFoldDB" id="A0A2N9FZC8"/>
<protein>
    <submittedName>
        <fullName evidence="1">Uncharacterized protein</fullName>
    </submittedName>
</protein>
<accession>A0A2N9FZC8</accession>
<organism evidence="1">
    <name type="scientific">Fagus sylvatica</name>
    <name type="common">Beechnut</name>
    <dbReference type="NCBI Taxonomy" id="28930"/>
    <lineage>
        <taxon>Eukaryota</taxon>
        <taxon>Viridiplantae</taxon>
        <taxon>Streptophyta</taxon>
        <taxon>Embryophyta</taxon>
        <taxon>Tracheophyta</taxon>
        <taxon>Spermatophyta</taxon>
        <taxon>Magnoliopsida</taxon>
        <taxon>eudicotyledons</taxon>
        <taxon>Gunneridae</taxon>
        <taxon>Pentapetalae</taxon>
        <taxon>rosids</taxon>
        <taxon>fabids</taxon>
        <taxon>Fagales</taxon>
        <taxon>Fagaceae</taxon>
        <taxon>Fagus</taxon>
    </lineage>
</organism>
<proteinExistence type="predicted"/>
<evidence type="ECO:0000313" key="1">
    <source>
        <dbReference type="EMBL" id="SPC92261.1"/>
    </source>
</evidence>
<gene>
    <name evidence="1" type="ORF">FSB_LOCUS20143</name>
</gene>
<dbReference type="EMBL" id="OIVN01001293">
    <property type="protein sequence ID" value="SPC92261.1"/>
    <property type="molecule type" value="Genomic_DNA"/>
</dbReference>